<dbReference type="InterPro" id="IPR050331">
    <property type="entry name" value="Zinc_finger"/>
</dbReference>
<organism evidence="9 10">
    <name type="scientific">Basidiobolus ranarum</name>
    <dbReference type="NCBI Taxonomy" id="34480"/>
    <lineage>
        <taxon>Eukaryota</taxon>
        <taxon>Fungi</taxon>
        <taxon>Fungi incertae sedis</taxon>
        <taxon>Zoopagomycota</taxon>
        <taxon>Entomophthoromycotina</taxon>
        <taxon>Basidiobolomycetes</taxon>
        <taxon>Basidiobolales</taxon>
        <taxon>Basidiobolaceae</taxon>
        <taxon>Basidiobolus</taxon>
    </lineage>
</organism>
<name>A0ABR2VPI8_9FUNG</name>
<dbReference type="PROSITE" id="PS50157">
    <property type="entry name" value="ZINC_FINGER_C2H2_2"/>
    <property type="match status" value="2"/>
</dbReference>
<evidence type="ECO:0000256" key="3">
    <source>
        <dbReference type="ARBA" id="ARBA00022737"/>
    </source>
</evidence>
<feature type="domain" description="C2H2-type" evidence="8">
    <location>
        <begin position="268"/>
        <end position="295"/>
    </location>
</feature>
<keyword evidence="5" id="KW-0862">Zinc</keyword>
<evidence type="ECO:0000256" key="7">
    <source>
        <dbReference type="PROSITE-ProRule" id="PRU00042"/>
    </source>
</evidence>
<evidence type="ECO:0000256" key="6">
    <source>
        <dbReference type="ARBA" id="ARBA00023242"/>
    </source>
</evidence>
<dbReference type="InterPro" id="IPR013087">
    <property type="entry name" value="Znf_C2H2_type"/>
</dbReference>
<evidence type="ECO:0000256" key="4">
    <source>
        <dbReference type="ARBA" id="ARBA00022771"/>
    </source>
</evidence>
<evidence type="ECO:0000313" key="10">
    <source>
        <dbReference type="Proteomes" id="UP001479436"/>
    </source>
</evidence>
<dbReference type="SUPFAM" id="SSF57667">
    <property type="entry name" value="beta-beta-alpha zinc fingers"/>
    <property type="match status" value="1"/>
</dbReference>
<reference evidence="9 10" key="1">
    <citation type="submission" date="2023-04" db="EMBL/GenBank/DDBJ databases">
        <title>Genome of Basidiobolus ranarum AG-B5.</title>
        <authorList>
            <person name="Stajich J.E."/>
            <person name="Carter-House D."/>
            <person name="Gryganskyi A."/>
        </authorList>
    </citation>
    <scope>NUCLEOTIDE SEQUENCE [LARGE SCALE GENOMIC DNA]</scope>
    <source>
        <strain evidence="9 10">AG-B5</strain>
    </source>
</reference>
<proteinExistence type="predicted"/>
<keyword evidence="3" id="KW-0677">Repeat</keyword>
<keyword evidence="4 7" id="KW-0863">Zinc-finger</keyword>
<evidence type="ECO:0000313" key="9">
    <source>
        <dbReference type="EMBL" id="KAK9687510.1"/>
    </source>
</evidence>
<evidence type="ECO:0000259" key="8">
    <source>
        <dbReference type="PROSITE" id="PS50157"/>
    </source>
</evidence>
<dbReference type="Pfam" id="PF00096">
    <property type="entry name" value="zf-C2H2"/>
    <property type="match status" value="1"/>
</dbReference>
<feature type="domain" description="C2H2-type" evidence="8">
    <location>
        <begin position="296"/>
        <end position="319"/>
    </location>
</feature>
<evidence type="ECO:0000256" key="5">
    <source>
        <dbReference type="ARBA" id="ARBA00022833"/>
    </source>
</evidence>
<dbReference type="PANTHER" id="PTHR16515:SF66">
    <property type="entry name" value="C2H2-TYPE DOMAIN-CONTAINING PROTEIN"/>
    <property type="match status" value="1"/>
</dbReference>
<evidence type="ECO:0000256" key="1">
    <source>
        <dbReference type="ARBA" id="ARBA00004123"/>
    </source>
</evidence>
<dbReference type="InterPro" id="IPR036236">
    <property type="entry name" value="Znf_C2H2_sf"/>
</dbReference>
<gene>
    <name evidence="9" type="ORF">K7432_014760</name>
</gene>
<keyword evidence="10" id="KW-1185">Reference proteome</keyword>
<dbReference type="Proteomes" id="UP001479436">
    <property type="component" value="Unassembled WGS sequence"/>
</dbReference>
<protein>
    <recommendedName>
        <fullName evidence="8">C2H2-type domain-containing protein</fullName>
    </recommendedName>
</protein>
<comment type="caution">
    <text evidence="9">The sequence shown here is derived from an EMBL/GenBank/DDBJ whole genome shotgun (WGS) entry which is preliminary data.</text>
</comment>
<dbReference type="EMBL" id="JASJQH010008643">
    <property type="protein sequence ID" value="KAK9687510.1"/>
    <property type="molecule type" value="Genomic_DNA"/>
</dbReference>
<comment type="subcellular location">
    <subcellularLocation>
        <location evidence="1">Nucleus</location>
    </subcellularLocation>
</comment>
<sequence>MESIPSTYDDSALGSSTSVSSISTLYPMNQGLVIPPNSNQHIALIDNIYHSIDQSPEFMEQPPLSLPNSTELKSWSLPLFNFDELTGSELILGYLAENTRRYASNTTSLASENLIFNNIEDIPMMPSRRYSHSMHISSSLERIGDQSQLCSETTELGQATILKNQSYPSDLSATSYIKHIPLSNLTPTELDTFIPMDQVGLNASITPPLSPSDVRNTSFFRPTKPSRRFRRRAESTAGRVISLRADRKKPQKKKKTEVQKEEIEAEVNICKFCERPFKRKHDLQRHVRLHTGEKPFQCKHCILAFSRTDTLRRHLRQTHGYFEHLMFFSA</sequence>
<accession>A0ABR2VPI8</accession>
<keyword evidence="2" id="KW-0479">Metal-binding</keyword>
<dbReference type="PANTHER" id="PTHR16515">
    <property type="entry name" value="PR DOMAIN ZINC FINGER PROTEIN"/>
    <property type="match status" value="1"/>
</dbReference>
<evidence type="ECO:0000256" key="2">
    <source>
        <dbReference type="ARBA" id="ARBA00022723"/>
    </source>
</evidence>
<dbReference type="SMART" id="SM00355">
    <property type="entry name" value="ZnF_C2H2"/>
    <property type="match status" value="2"/>
</dbReference>
<dbReference type="PROSITE" id="PS00028">
    <property type="entry name" value="ZINC_FINGER_C2H2_1"/>
    <property type="match status" value="2"/>
</dbReference>
<dbReference type="Gene3D" id="3.30.160.60">
    <property type="entry name" value="Classic Zinc Finger"/>
    <property type="match status" value="2"/>
</dbReference>
<keyword evidence="6" id="KW-0539">Nucleus</keyword>